<evidence type="ECO:0000256" key="2">
    <source>
        <dbReference type="SAM" id="MobiDB-lite"/>
    </source>
</evidence>
<name>A0A0N4ZV94_PARTI</name>
<feature type="coiled-coil region" evidence="1">
    <location>
        <begin position="289"/>
        <end position="354"/>
    </location>
</feature>
<feature type="region of interest" description="Disordered" evidence="2">
    <location>
        <begin position="244"/>
        <end position="276"/>
    </location>
</feature>
<feature type="compositionally biased region" description="Basic residues" evidence="2">
    <location>
        <begin position="253"/>
        <end position="267"/>
    </location>
</feature>
<accession>A0A0N4ZV94</accession>
<organism evidence="3 4">
    <name type="scientific">Parastrongyloides trichosuri</name>
    <name type="common">Possum-specific nematode worm</name>
    <dbReference type="NCBI Taxonomy" id="131310"/>
    <lineage>
        <taxon>Eukaryota</taxon>
        <taxon>Metazoa</taxon>
        <taxon>Ecdysozoa</taxon>
        <taxon>Nematoda</taxon>
        <taxon>Chromadorea</taxon>
        <taxon>Rhabditida</taxon>
        <taxon>Tylenchina</taxon>
        <taxon>Panagrolaimomorpha</taxon>
        <taxon>Strongyloidoidea</taxon>
        <taxon>Strongyloididae</taxon>
        <taxon>Parastrongyloides</taxon>
    </lineage>
</organism>
<evidence type="ECO:0000256" key="1">
    <source>
        <dbReference type="SAM" id="Coils"/>
    </source>
</evidence>
<dbReference type="WBParaSite" id="PTRK_0001250200.1">
    <property type="protein sequence ID" value="PTRK_0001250200.1"/>
    <property type="gene ID" value="PTRK_0001250200"/>
</dbReference>
<evidence type="ECO:0000313" key="4">
    <source>
        <dbReference type="WBParaSite" id="PTRK_0001250200.1"/>
    </source>
</evidence>
<proteinExistence type="predicted"/>
<protein>
    <submittedName>
        <fullName evidence="4">Exostosin domain-containing protein</fullName>
    </submittedName>
</protein>
<evidence type="ECO:0000313" key="3">
    <source>
        <dbReference type="Proteomes" id="UP000038045"/>
    </source>
</evidence>
<keyword evidence="3" id="KW-1185">Reference proteome</keyword>
<sequence length="356" mass="40914">MGVSIRGAMFESDRMINFVKDNEVDYLIPCAVEKSYGRWINLLPTAYTTLRLDGEEYLKSKHQGFIESLNKVKKDLLLEEERLPTIVVVDIIQWKGSIIETSPIGRWIFIDVPCGENARLGDEFIKNHSTYTLNCEKKLPILECIMELESNDMTFTWIFNTINTNSSLSNHQNVGSRRSKNKNTELLFTLNELTLINSISSAKSKRSTTEITGVFRKSKKPTMEASEIELNRNKEGKKVQKQRKILSKERTSRKGSRISKANRRRSKSIVPSASPFAVSGDPDRTVINVSELKEKMERYKKDLANIGNKIRRKKDKINKDDANKSLLSNEIADLEKEKKDIKDELEKIRKIIKEII</sequence>
<dbReference type="Proteomes" id="UP000038045">
    <property type="component" value="Unplaced"/>
</dbReference>
<dbReference type="AlphaFoldDB" id="A0A0N4ZV94"/>
<reference evidence="4" key="1">
    <citation type="submission" date="2017-02" db="UniProtKB">
        <authorList>
            <consortium name="WormBaseParasite"/>
        </authorList>
    </citation>
    <scope>IDENTIFICATION</scope>
</reference>
<keyword evidence="1" id="KW-0175">Coiled coil</keyword>